<feature type="domain" description="CNH" evidence="6">
    <location>
        <begin position="531"/>
        <end position="826"/>
    </location>
</feature>
<dbReference type="InterPro" id="IPR000331">
    <property type="entry name" value="Rap/Ran_GAP_dom"/>
</dbReference>
<evidence type="ECO:0000256" key="2">
    <source>
        <dbReference type="ARBA" id="ARBA00060925"/>
    </source>
</evidence>
<dbReference type="PANTHER" id="PTHR15711:SF62">
    <property type="entry name" value="GTPASE-ACTIVATING RAP_RAN-GAP DOMAIN-LIKE PROTEIN 3"/>
    <property type="match status" value="1"/>
</dbReference>
<comment type="similarity">
    <text evidence="2">Belongs to the GARNL3 family.</text>
</comment>
<feature type="compositionally biased region" description="Basic and acidic residues" evidence="4">
    <location>
        <begin position="916"/>
        <end position="927"/>
    </location>
</feature>
<dbReference type="InterPro" id="IPR050989">
    <property type="entry name" value="Rap1_Ran_GAP"/>
</dbReference>
<dbReference type="PANTHER" id="PTHR15711">
    <property type="entry name" value="RAP GTPASE-ACTIVATING PROTEIN"/>
    <property type="match status" value="1"/>
</dbReference>
<dbReference type="Gene3D" id="3.40.50.11210">
    <property type="entry name" value="Rap/Ran-GAP"/>
    <property type="match status" value="1"/>
</dbReference>
<keyword evidence="8" id="KW-1185">Reference proteome</keyword>
<name>A0A9W9YD14_9CNID</name>
<evidence type="ECO:0000259" key="6">
    <source>
        <dbReference type="PROSITE" id="PS50219"/>
    </source>
</evidence>
<evidence type="ECO:0000256" key="3">
    <source>
        <dbReference type="ARBA" id="ARBA00069072"/>
    </source>
</evidence>
<feature type="region of interest" description="Disordered" evidence="4">
    <location>
        <begin position="1"/>
        <end position="75"/>
    </location>
</feature>
<evidence type="ECO:0000313" key="7">
    <source>
        <dbReference type="EMBL" id="KAJ7334379.1"/>
    </source>
</evidence>
<organism evidence="7 8">
    <name type="scientific">Desmophyllum pertusum</name>
    <dbReference type="NCBI Taxonomy" id="174260"/>
    <lineage>
        <taxon>Eukaryota</taxon>
        <taxon>Metazoa</taxon>
        <taxon>Cnidaria</taxon>
        <taxon>Anthozoa</taxon>
        <taxon>Hexacorallia</taxon>
        <taxon>Scleractinia</taxon>
        <taxon>Caryophylliina</taxon>
        <taxon>Caryophylliidae</taxon>
        <taxon>Desmophyllum</taxon>
    </lineage>
</organism>
<feature type="domain" description="Rap-GAP" evidence="5">
    <location>
        <begin position="236"/>
        <end position="451"/>
    </location>
</feature>
<evidence type="ECO:0000256" key="4">
    <source>
        <dbReference type="SAM" id="MobiDB-lite"/>
    </source>
</evidence>
<dbReference type="Pfam" id="PF00780">
    <property type="entry name" value="CNH"/>
    <property type="match status" value="1"/>
</dbReference>
<protein>
    <recommendedName>
        <fullName evidence="3">GTPase-activating Rap/Ran-GAP domain-like protein 3</fullName>
    </recommendedName>
</protein>
<dbReference type="PROSITE" id="PS50219">
    <property type="entry name" value="CNH"/>
    <property type="match status" value="1"/>
</dbReference>
<dbReference type="InterPro" id="IPR035974">
    <property type="entry name" value="Rap/Ran-GAP_sf"/>
</dbReference>
<dbReference type="AlphaFoldDB" id="A0A9W9YD14"/>
<feature type="region of interest" description="Disordered" evidence="4">
    <location>
        <begin position="896"/>
        <end position="951"/>
    </location>
</feature>
<dbReference type="OrthoDB" id="2499658at2759"/>
<sequence length="962" mass="107655">MDRSKKRQTFAPERPNSLGVGDARVPGRYLPRPTLQFKRYSSPPGTLHLSEGFDQHNQTTPKRAPSPDIGRRSGLSRKHYYGSLEALNSLHYTGSELSGNAGRFRMESGEIGVQPSMFQNGMVTRQGSGVHLENPEFQTRWYFKYFLGKVHQNFVGIDGSSSKSPFILSVCLTDADNYGVPQYRAILWRKTGGQKLCIPYQPNKPLSPKIVLQAYGVNKVDKGPREVLNPEMQKELLVLEEQEGSVNFKFGILYAKQGQTTDDEVFSNVNVSEEFERFLELLGDKIELKGWRKYRGGLDVKNNMTGSHSLYTIYEGHEVMFHVSTMLPFTPDNPQQVERKRHIGNDIVIIVFQDWDEKSSFSPPAIKSKFVHVYALVSYRKSDNSYRLTVFSEKNVPIFGPPLPCPPVFNDHQEFRDFLLVKLMNGEKAAYGSPTFSNRRQRTLDSLITRLLQDHMHEKLGARKSWNDVITDSSRGNRRKGMEREQAFLQLGQSLKLKTIVKGDAPTSLASTSGNSKVEPWKPQCILEDFSTKIFCGDSWGDSLVLGTEDGIQMLQGAKHRYIFDKSVVPKQMSVVEAFGLLLFRVDKGKEFHSSKLYVFRLTDFEDEDEEPKTRQFCKNHRVDKSKGCHLFAVSQSGDGELKLAVAVGKKVTLLRWKHPVVWSTWSVGSNKDVADGFEIIKEVTVGEAPILMTLVYTSSHESLVCVGYKHQFDLISEAGDVSRIHSIDKQKKGTLVSAVDVYEEEESELLISFNHQSIFKRLTGEQSSNFSFQWNSAPNSVVCAFPYLLAFTATTIEIRLVVNANLVHTLVLPKVCLISAKADIYFSASPPKSSNTSAQATGSVLPPSPSSAQEKTSLYKISTISLMGQFLDPPLARKTQDDDVTAAPNVALDSSGEELSVTRQLSDSSLESQDTVDRDILAKEPASRTSSYPQARKGSDPADPRGAVKYSTNGTWTFTTV</sequence>
<dbReference type="EMBL" id="MU827784">
    <property type="protein sequence ID" value="KAJ7334379.1"/>
    <property type="molecule type" value="Genomic_DNA"/>
</dbReference>
<dbReference type="GO" id="GO:0005096">
    <property type="term" value="F:GTPase activator activity"/>
    <property type="evidence" value="ECO:0007669"/>
    <property type="project" value="UniProtKB-KW"/>
</dbReference>
<dbReference type="SMART" id="SM00036">
    <property type="entry name" value="CNH"/>
    <property type="match status" value="1"/>
</dbReference>
<gene>
    <name evidence="7" type="primary">GARNL3</name>
    <name evidence="7" type="ORF">OS493_014690</name>
</gene>
<reference evidence="7" key="1">
    <citation type="submission" date="2023-01" db="EMBL/GenBank/DDBJ databases">
        <title>Genome assembly of the deep-sea coral Lophelia pertusa.</title>
        <authorList>
            <person name="Herrera S."/>
            <person name="Cordes E."/>
        </authorList>
    </citation>
    <scope>NUCLEOTIDE SEQUENCE</scope>
    <source>
        <strain evidence="7">USNM1676648</strain>
        <tissue evidence="7">Polyp</tissue>
    </source>
</reference>
<dbReference type="GO" id="GO:0051056">
    <property type="term" value="P:regulation of small GTPase mediated signal transduction"/>
    <property type="evidence" value="ECO:0007669"/>
    <property type="project" value="InterPro"/>
</dbReference>
<feature type="compositionally biased region" description="Polar residues" evidence="4">
    <location>
        <begin position="902"/>
        <end position="914"/>
    </location>
</feature>
<proteinExistence type="inferred from homology"/>
<comment type="caution">
    <text evidence="7">The sequence shown here is derived from an EMBL/GenBank/DDBJ whole genome shotgun (WGS) entry which is preliminary data.</text>
</comment>
<evidence type="ECO:0000313" key="8">
    <source>
        <dbReference type="Proteomes" id="UP001163046"/>
    </source>
</evidence>
<dbReference type="InterPro" id="IPR001180">
    <property type="entry name" value="CNH_dom"/>
</dbReference>
<keyword evidence="1" id="KW-0343">GTPase activation</keyword>
<dbReference type="SUPFAM" id="SSF111347">
    <property type="entry name" value="Rap/Ran-GAP"/>
    <property type="match status" value="1"/>
</dbReference>
<evidence type="ECO:0000259" key="5">
    <source>
        <dbReference type="PROSITE" id="PS50085"/>
    </source>
</evidence>
<accession>A0A9W9YD14</accession>
<evidence type="ECO:0000256" key="1">
    <source>
        <dbReference type="ARBA" id="ARBA00022468"/>
    </source>
</evidence>
<dbReference type="Pfam" id="PF02145">
    <property type="entry name" value="Rap_GAP"/>
    <property type="match status" value="1"/>
</dbReference>
<dbReference type="FunFam" id="3.40.50.11210:FF:000006">
    <property type="entry name" value="GTPase-activating Rap/Ran-GAP domain-like protein 3 isoform X1"/>
    <property type="match status" value="1"/>
</dbReference>
<dbReference type="PROSITE" id="PS50085">
    <property type="entry name" value="RAPGAP"/>
    <property type="match status" value="1"/>
</dbReference>
<dbReference type="Proteomes" id="UP001163046">
    <property type="component" value="Unassembled WGS sequence"/>
</dbReference>